<sequence>MKKIISVKPEFDSLSVRVKFDSGEDFMFNLSDNLFGPIGTELKKRQAFEQVTVNSLTGSIEWENGFDVCPDFLYKEYKKQSKRSLKKFKGFLYFFLKM</sequence>
<proteinExistence type="predicted"/>
<reference evidence="1 2" key="1">
    <citation type="submission" date="2013-02" db="EMBL/GenBank/DDBJ databases">
        <authorList>
            <person name="Harkins D.M."/>
            <person name="Durkin A.S."/>
            <person name="Brinkac L.M."/>
            <person name="Haft D.H."/>
            <person name="Selengut J.D."/>
            <person name="Sanka R."/>
            <person name="DePew J."/>
            <person name="Purushe J."/>
            <person name="Picardeau M."/>
            <person name="Werts C."/>
            <person name="Goarant C."/>
            <person name="Vinetz J.M."/>
            <person name="Sutton G.G."/>
            <person name="Nierman W.C."/>
            <person name="Fouts D.E."/>
        </authorList>
    </citation>
    <scope>NUCLEOTIDE SEQUENCE [LARGE SCALE GENOMIC DNA]</scope>
    <source>
        <strain evidence="1 2">200703203</strain>
    </source>
</reference>
<dbReference type="Gene3D" id="3.30.2020.10">
    <property type="entry name" value="NE0471-like N-terminal domain"/>
    <property type="match status" value="1"/>
</dbReference>
<dbReference type="Pfam" id="PF10387">
    <property type="entry name" value="DUF2442"/>
    <property type="match status" value="1"/>
</dbReference>
<dbReference type="Proteomes" id="UP000012220">
    <property type="component" value="Unassembled WGS sequence"/>
</dbReference>
<evidence type="ECO:0000313" key="1">
    <source>
        <dbReference type="EMBL" id="EMY23578.1"/>
    </source>
</evidence>
<dbReference type="InterPro" id="IPR036782">
    <property type="entry name" value="NE0471-like_N"/>
</dbReference>
<dbReference type="AlphaFoldDB" id="N1UBF8"/>
<dbReference type="EMBL" id="AHNY02000234">
    <property type="protein sequence ID" value="EMY23578.1"/>
    <property type="molecule type" value="Genomic_DNA"/>
</dbReference>
<accession>N1UBF8</accession>
<dbReference type="BioCyc" id="LINT1085541:G11IQ-3823-MONOMER"/>
<dbReference type="SUPFAM" id="SSF143880">
    <property type="entry name" value="NE0471 N-terminal domain-like"/>
    <property type="match status" value="1"/>
</dbReference>
<dbReference type="InterPro" id="IPR018841">
    <property type="entry name" value="DUF2442"/>
</dbReference>
<gene>
    <name evidence="1" type="ORF">LEP1GSC115_0901</name>
</gene>
<evidence type="ECO:0000313" key="2">
    <source>
        <dbReference type="Proteomes" id="UP000012220"/>
    </source>
</evidence>
<comment type="caution">
    <text evidence="1">The sequence shown here is derived from an EMBL/GenBank/DDBJ whole genome shotgun (WGS) entry which is preliminary data.</text>
</comment>
<name>N1UBF8_LEPIR</name>
<protein>
    <submittedName>
        <fullName evidence="1">PF10387 family protein</fullName>
    </submittedName>
</protein>
<organism evidence="1 2">
    <name type="scientific">Leptospira interrogans serovar Australis str. 200703203</name>
    <dbReference type="NCBI Taxonomy" id="1085541"/>
    <lineage>
        <taxon>Bacteria</taxon>
        <taxon>Pseudomonadati</taxon>
        <taxon>Spirochaetota</taxon>
        <taxon>Spirochaetia</taxon>
        <taxon>Leptospirales</taxon>
        <taxon>Leptospiraceae</taxon>
        <taxon>Leptospira</taxon>
    </lineage>
</organism>